<accession>A0A2U2JES0</accession>
<dbReference type="PANTHER" id="PTHR35145">
    <property type="entry name" value="CYTOPLASMIC PROTEIN-RELATED"/>
    <property type="match status" value="1"/>
</dbReference>
<protein>
    <submittedName>
        <fullName evidence="1">MmcQ-like protein</fullName>
    </submittedName>
</protein>
<reference evidence="1 2" key="1">
    <citation type="submission" date="2018-05" db="EMBL/GenBank/DDBJ databases">
        <title>Polaribacter aquimarinus sp. nov., isolated from sediment in a sediment of sea.</title>
        <authorList>
            <person name="Lu D."/>
        </authorList>
    </citation>
    <scope>NUCLEOTIDE SEQUENCE [LARGE SCALE GENOMIC DNA]</scope>
    <source>
        <strain evidence="1 2">ZY113</strain>
    </source>
</reference>
<dbReference type="InterPro" id="IPR007351">
    <property type="entry name" value="YjbR"/>
</dbReference>
<sequence>MNIEQLRDFCITKKGVTEHFPFDDVTLVFKVMNKMFALSGLDRWERGEESINLKCDPEKSEELRADYEGVNPGFHMSKKHWNTVNVNTSDVSDDLVKELINHSYNLVVKGLTKKAKIELEKL</sequence>
<evidence type="ECO:0000313" key="1">
    <source>
        <dbReference type="EMBL" id="PWG06802.1"/>
    </source>
</evidence>
<dbReference type="InterPro" id="IPR038056">
    <property type="entry name" value="YjbR-like_sf"/>
</dbReference>
<dbReference type="RefSeq" id="WP_109403710.1">
    <property type="nucleotide sequence ID" value="NZ_QFFG01000001.1"/>
</dbReference>
<proteinExistence type="predicted"/>
<dbReference type="AlphaFoldDB" id="A0A2U2JES0"/>
<gene>
    <name evidence="1" type="ORF">DIS07_02900</name>
</gene>
<dbReference type="Pfam" id="PF04237">
    <property type="entry name" value="YjbR"/>
    <property type="match status" value="1"/>
</dbReference>
<dbReference type="PANTHER" id="PTHR35145:SF1">
    <property type="entry name" value="CYTOPLASMIC PROTEIN"/>
    <property type="match status" value="1"/>
</dbReference>
<dbReference type="Gene3D" id="3.90.1150.30">
    <property type="match status" value="1"/>
</dbReference>
<name>A0A2U2JES0_9FLAO</name>
<organism evidence="1 2">
    <name type="scientific">Polaribacter aquimarinus</name>
    <dbReference type="NCBI Taxonomy" id="2100726"/>
    <lineage>
        <taxon>Bacteria</taxon>
        <taxon>Pseudomonadati</taxon>
        <taxon>Bacteroidota</taxon>
        <taxon>Flavobacteriia</taxon>
        <taxon>Flavobacteriales</taxon>
        <taxon>Flavobacteriaceae</taxon>
    </lineage>
</organism>
<dbReference type="InterPro" id="IPR058532">
    <property type="entry name" value="YjbR/MT2646/Rv2570-like"/>
</dbReference>
<dbReference type="Proteomes" id="UP000245670">
    <property type="component" value="Unassembled WGS sequence"/>
</dbReference>
<evidence type="ECO:0000313" key="2">
    <source>
        <dbReference type="Proteomes" id="UP000245670"/>
    </source>
</evidence>
<dbReference type="EMBL" id="QFFG01000001">
    <property type="protein sequence ID" value="PWG06802.1"/>
    <property type="molecule type" value="Genomic_DNA"/>
</dbReference>
<dbReference type="OrthoDB" id="9789813at2"/>
<keyword evidence="2" id="KW-1185">Reference proteome</keyword>
<comment type="caution">
    <text evidence="1">The sequence shown here is derived from an EMBL/GenBank/DDBJ whole genome shotgun (WGS) entry which is preliminary data.</text>
</comment>
<dbReference type="SUPFAM" id="SSF142906">
    <property type="entry name" value="YjbR-like"/>
    <property type="match status" value="1"/>
</dbReference>